<dbReference type="EMBL" id="JBAHYK010000058">
    <property type="protein sequence ID" value="KAL0579469.1"/>
    <property type="molecule type" value="Genomic_DNA"/>
</dbReference>
<comment type="subcellular location">
    <subcellularLocation>
        <location evidence="1">Membrane</location>
        <topology evidence="1">Multi-pass membrane protein</topology>
    </subcellularLocation>
</comment>
<dbReference type="Pfam" id="PF07690">
    <property type="entry name" value="MFS_1"/>
    <property type="match status" value="1"/>
</dbReference>
<dbReference type="PANTHER" id="PTHR23502">
    <property type="entry name" value="MAJOR FACILITATOR SUPERFAMILY"/>
    <property type="match status" value="1"/>
</dbReference>
<keyword evidence="2 6" id="KW-0812">Transmembrane</keyword>
<comment type="caution">
    <text evidence="8">The sequence shown here is derived from an EMBL/GenBank/DDBJ whole genome shotgun (WGS) entry which is preliminary data.</text>
</comment>
<evidence type="ECO:0000256" key="3">
    <source>
        <dbReference type="ARBA" id="ARBA00022989"/>
    </source>
</evidence>
<evidence type="ECO:0000259" key="7">
    <source>
        <dbReference type="PROSITE" id="PS50850"/>
    </source>
</evidence>
<gene>
    <name evidence="8" type="ORF">V5O48_002510</name>
</gene>
<organism evidence="8 9">
    <name type="scientific">Marasmius crinis-equi</name>
    <dbReference type="NCBI Taxonomy" id="585013"/>
    <lineage>
        <taxon>Eukaryota</taxon>
        <taxon>Fungi</taxon>
        <taxon>Dikarya</taxon>
        <taxon>Basidiomycota</taxon>
        <taxon>Agaricomycotina</taxon>
        <taxon>Agaricomycetes</taxon>
        <taxon>Agaricomycetidae</taxon>
        <taxon>Agaricales</taxon>
        <taxon>Marasmiineae</taxon>
        <taxon>Marasmiaceae</taxon>
        <taxon>Marasmius</taxon>
    </lineage>
</organism>
<keyword evidence="9" id="KW-1185">Reference proteome</keyword>
<dbReference type="InterPro" id="IPR036259">
    <property type="entry name" value="MFS_trans_sf"/>
</dbReference>
<keyword evidence="4 6" id="KW-0472">Membrane</keyword>
<keyword evidence="3 6" id="KW-1133">Transmembrane helix</keyword>
<evidence type="ECO:0000313" key="8">
    <source>
        <dbReference type="EMBL" id="KAL0579469.1"/>
    </source>
</evidence>
<dbReference type="Gene3D" id="1.20.1720.10">
    <property type="entry name" value="Multidrug resistance protein D"/>
    <property type="match status" value="1"/>
</dbReference>
<evidence type="ECO:0000256" key="6">
    <source>
        <dbReference type="SAM" id="Phobius"/>
    </source>
</evidence>
<evidence type="ECO:0000313" key="9">
    <source>
        <dbReference type="Proteomes" id="UP001465976"/>
    </source>
</evidence>
<dbReference type="InterPro" id="IPR011701">
    <property type="entry name" value="MFS"/>
</dbReference>
<evidence type="ECO:0000256" key="5">
    <source>
        <dbReference type="SAM" id="MobiDB-lite"/>
    </source>
</evidence>
<dbReference type="Proteomes" id="UP001465976">
    <property type="component" value="Unassembled WGS sequence"/>
</dbReference>
<evidence type="ECO:0000256" key="4">
    <source>
        <dbReference type="ARBA" id="ARBA00023136"/>
    </source>
</evidence>
<dbReference type="InterPro" id="IPR020846">
    <property type="entry name" value="MFS_dom"/>
</dbReference>
<feature type="region of interest" description="Disordered" evidence="5">
    <location>
        <begin position="1"/>
        <end position="20"/>
    </location>
</feature>
<protein>
    <recommendedName>
        <fullName evidence="7">Major facilitator superfamily (MFS) profile domain-containing protein</fullName>
    </recommendedName>
</protein>
<feature type="transmembrane region" description="Helical" evidence="6">
    <location>
        <begin position="156"/>
        <end position="172"/>
    </location>
</feature>
<dbReference type="SUPFAM" id="SSF103473">
    <property type="entry name" value="MFS general substrate transporter"/>
    <property type="match status" value="1"/>
</dbReference>
<feature type="region of interest" description="Disordered" evidence="5">
    <location>
        <begin position="27"/>
        <end position="57"/>
    </location>
</feature>
<accession>A0ABR3FVC6</accession>
<dbReference type="PROSITE" id="PS50850">
    <property type="entry name" value="MFS"/>
    <property type="match status" value="1"/>
</dbReference>
<feature type="transmembrane region" description="Helical" evidence="6">
    <location>
        <begin position="127"/>
        <end position="144"/>
    </location>
</feature>
<reference evidence="8 9" key="1">
    <citation type="submission" date="2024-02" db="EMBL/GenBank/DDBJ databases">
        <title>A draft genome for the cacao thread blight pathogen Marasmius crinis-equi.</title>
        <authorList>
            <person name="Cohen S.P."/>
            <person name="Baruah I.K."/>
            <person name="Amoako-Attah I."/>
            <person name="Bukari Y."/>
            <person name="Meinhardt L.W."/>
            <person name="Bailey B.A."/>
        </authorList>
    </citation>
    <scope>NUCLEOTIDE SEQUENCE [LARGE SCALE GENOMIC DNA]</scope>
    <source>
        <strain evidence="8 9">GH-76</strain>
    </source>
</reference>
<feature type="transmembrane region" description="Helical" evidence="6">
    <location>
        <begin position="86"/>
        <end position="107"/>
    </location>
</feature>
<evidence type="ECO:0000256" key="2">
    <source>
        <dbReference type="ARBA" id="ARBA00022692"/>
    </source>
</evidence>
<proteinExistence type="predicted"/>
<feature type="domain" description="Major facilitator superfamily (MFS) profile" evidence="7">
    <location>
        <begin position="91"/>
        <end position="211"/>
    </location>
</feature>
<name>A0ABR3FVC6_9AGAR</name>
<evidence type="ECO:0000256" key="1">
    <source>
        <dbReference type="ARBA" id="ARBA00004141"/>
    </source>
</evidence>
<dbReference type="PANTHER" id="PTHR23502:SF134">
    <property type="entry name" value="MAJOR FACILITATOR SUPERFAMILY (MFS) PROFILE DOMAIN-CONTAINING PROTEIN-RELATED"/>
    <property type="match status" value="1"/>
</dbReference>
<sequence>MDSSQEKTATKGLALKSLEDAQDTDLDPRVLIADVEERDEGGHHDIERGKKEQHSRETCETVVGSEAVYIEFEPGDKRDPQNFPLFTKWAITALGCYFTFLSAANAGSYNMGFSTMIRDFNCTQLQATWGLSLYALGFGLIPLVSASFSEEFGRRPLYVVSALGFMMMYVMVAEADNIGTVLAARFIQGGFGSTGSTMVGGTVADIWRPDQ</sequence>
<feature type="compositionally biased region" description="Basic and acidic residues" evidence="5">
    <location>
        <begin position="40"/>
        <end position="57"/>
    </location>
</feature>